<comment type="similarity">
    <text evidence="3">Belongs to the FliH family.</text>
</comment>
<reference evidence="12 13" key="1">
    <citation type="submission" date="2021-11" db="EMBL/GenBank/DDBJ databases">
        <authorList>
            <person name="Liang Q."/>
            <person name="Mou H."/>
            <person name="Liu Z."/>
        </authorList>
    </citation>
    <scope>NUCLEOTIDE SEQUENCE [LARGE SCALE GENOMIC DNA]</scope>
    <source>
        <strain evidence="12 13">CHU3</strain>
    </source>
</reference>
<organism evidence="12 13">
    <name type="scientific">Roseateles oligotrophus</name>
    <dbReference type="NCBI Taxonomy" id="1769250"/>
    <lineage>
        <taxon>Bacteria</taxon>
        <taxon>Pseudomonadati</taxon>
        <taxon>Pseudomonadota</taxon>
        <taxon>Betaproteobacteria</taxon>
        <taxon>Burkholderiales</taxon>
        <taxon>Sphaerotilaceae</taxon>
        <taxon>Roseateles</taxon>
    </lineage>
</organism>
<dbReference type="EMBL" id="JAJIRN010000002">
    <property type="protein sequence ID" value="MCV2367417.1"/>
    <property type="molecule type" value="Genomic_DNA"/>
</dbReference>
<evidence type="ECO:0000256" key="10">
    <source>
        <dbReference type="SAM" id="MobiDB-lite"/>
    </source>
</evidence>
<evidence type="ECO:0000256" key="6">
    <source>
        <dbReference type="ARBA" id="ARBA00022490"/>
    </source>
</evidence>
<keyword evidence="12" id="KW-0966">Cell projection</keyword>
<evidence type="ECO:0000256" key="4">
    <source>
        <dbReference type="ARBA" id="ARBA00016507"/>
    </source>
</evidence>
<keyword evidence="6" id="KW-0963">Cytoplasm</keyword>
<dbReference type="InterPro" id="IPR000563">
    <property type="entry name" value="Flag_FliH"/>
</dbReference>
<evidence type="ECO:0000313" key="13">
    <source>
        <dbReference type="Proteomes" id="UP001209701"/>
    </source>
</evidence>
<name>A0ABT2YAT9_9BURK</name>
<dbReference type="PRINTS" id="PR01003">
    <property type="entry name" value="FLGFLIH"/>
</dbReference>
<evidence type="ECO:0000256" key="9">
    <source>
        <dbReference type="ARBA" id="ARBA00023225"/>
    </source>
</evidence>
<comment type="caution">
    <text evidence="12">The sequence shown here is derived from an EMBL/GenBank/DDBJ whole genome shotgun (WGS) entry which is preliminary data.</text>
</comment>
<proteinExistence type="inferred from homology"/>
<keyword evidence="7" id="KW-1005">Bacterial flagellum biogenesis</keyword>
<feature type="compositionally biased region" description="Pro residues" evidence="10">
    <location>
        <begin position="1"/>
        <end position="12"/>
    </location>
</feature>
<sequence length="280" mass="29986">MSPRPPRQVPPPTREDGAPRTSSYSRFIPREELQGFAAWNPDSLQGASTAQRPPISAPSPATNSAAAAAQAKQSAPAPAPEPEPSLQEQLHAARQAGYQDGYRDGLSALDAFKQSFAQQMSAQLGTLVRNFDADFRALEGEMAKALARSAVELARQVVRSEIKQRPEHIAKVAHDAVEALQLSARHVRVRVNPSDYPLVMDGAGEEMRAREAQVLPDADVPRGGCRVDSDISSVDASLATRWQQAVASMGQASLWEDRRSNAAEASAAASAMAKGPEEQS</sequence>
<evidence type="ECO:0000256" key="5">
    <source>
        <dbReference type="ARBA" id="ARBA00022448"/>
    </source>
</evidence>
<keyword evidence="12" id="KW-0969">Cilium</keyword>
<evidence type="ECO:0000256" key="3">
    <source>
        <dbReference type="ARBA" id="ARBA00006602"/>
    </source>
</evidence>
<dbReference type="RefSeq" id="WP_263570042.1">
    <property type="nucleotide sequence ID" value="NZ_JAJIRN010000002.1"/>
</dbReference>
<dbReference type="InterPro" id="IPR051472">
    <property type="entry name" value="T3SS_Stator/FliH"/>
</dbReference>
<keyword evidence="13" id="KW-1185">Reference proteome</keyword>
<comment type="subcellular location">
    <subcellularLocation>
        <location evidence="2">Cytoplasm</location>
    </subcellularLocation>
</comment>
<dbReference type="InterPro" id="IPR018035">
    <property type="entry name" value="Flagellar_FliH/T3SS_HrpE"/>
</dbReference>
<keyword evidence="9" id="KW-1006">Bacterial flagellum protein export</keyword>
<evidence type="ECO:0000256" key="2">
    <source>
        <dbReference type="ARBA" id="ARBA00004496"/>
    </source>
</evidence>
<dbReference type="Pfam" id="PF02108">
    <property type="entry name" value="FliH"/>
    <property type="match status" value="1"/>
</dbReference>
<keyword evidence="5" id="KW-0813">Transport</keyword>
<feature type="compositionally biased region" description="Polar residues" evidence="10">
    <location>
        <begin position="42"/>
        <end position="51"/>
    </location>
</feature>
<accession>A0ABT2YAT9</accession>
<gene>
    <name evidence="12" type="ORF">LNV07_04825</name>
</gene>
<evidence type="ECO:0000259" key="11">
    <source>
        <dbReference type="Pfam" id="PF02108"/>
    </source>
</evidence>
<evidence type="ECO:0000313" key="12">
    <source>
        <dbReference type="EMBL" id="MCV2367417.1"/>
    </source>
</evidence>
<dbReference type="Proteomes" id="UP001209701">
    <property type="component" value="Unassembled WGS sequence"/>
</dbReference>
<feature type="region of interest" description="Disordered" evidence="10">
    <location>
        <begin position="1"/>
        <end position="99"/>
    </location>
</feature>
<keyword evidence="8" id="KW-0653">Protein transport</keyword>
<evidence type="ECO:0000256" key="7">
    <source>
        <dbReference type="ARBA" id="ARBA00022795"/>
    </source>
</evidence>
<dbReference type="PANTHER" id="PTHR34982">
    <property type="entry name" value="YOP PROTEINS TRANSLOCATION PROTEIN L"/>
    <property type="match status" value="1"/>
</dbReference>
<comment type="function">
    <text evidence="1">Needed for flagellar regrowth and assembly.</text>
</comment>
<feature type="compositionally biased region" description="Low complexity" evidence="10">
    <location>
        <begin position="58"/>
        <end position="76"/>
    </location>
</feature>
<evidence type="ECO:0000256" key="8">
    <source>
        <dbReference type="ARBA" id="ARBA00022927"/>
    </source>
</evidence>
<keyword evidence="12" id="KW-0282">Flagellum</keyword>
<protein>
    <recommendedName>
        <fullName evidence="4">Flagellar assembly protein FliH</fullName>
    </recommendedName>
</protein>
<feature type="domain" description="Flagellar assembly protein FliH/Type III secretion system HrpE" evidence="11">
    <location>
        <begin position="119"/>
        <end position="244"/>
    </location>
</feature>
<dbReference type="PANTHER" id="PTHR34982:SF1">
    <property type="entry name" value="FLAGELLAR ASSEMBLY PROTEIN FLIH"/>
    <property type="match status" value="1"/>
</dbReference>
<evidence type="ECO:0000256" key="1">
    <source>
        <dbReference type="ARBA" id="ARBA00003041"/>
    </source>
</evidence>